<evidence type="ECO:0000313" key="1">
    <source>
        <dbReference type="EMBL" id="KAF8461812.1"/>
    </source>
</evidence>
<proteinExistence type="predicted"/>
<feature type="non-terminal residue" evidence="1">
    <location>
        <position position="1"/>
    </location>
</feature>
<keyword evidence="2" id="KW-1185">Reference proteome</keyword>
<accession>A0A9P5JT53</accession>
<comment type="caution">
    <text evidence="1">The sequence shown here is derived from an EMBL/GenBank/DDBJ whole genome shotgun (WGS) entry which is preliminary data.</text>
</comment>
<evidence type="ECO:0000313" key="2">
    <source>
        <dbReference type="Proteomes" id="UP000759537"/>
    </source>
</evidence>
<protein>
    <submittedName>
        <fullName evidence="1">Uncharacterized protein</fullName>
    </submittedName>
</protein>
<dbReference type="AlphaFoldDB" id="A0A9P5JT53"/>
<reference evidence="1" key="1">
    <citation type="submission" date="2019-10" db="EMBL/GenBank/DDBJ databases">
        <authorList>
            <consortium name="DOE Joint Genome Institute"/>
            <person name="Kuo A."/>
            <person name="Miyauchi S."/>
            <person name="Kiss E."/>
            <person name="Drula E."/>
            <person name="Kohler A."/>
            <person name="Sanchez-Garcia M."/>
            <person name="Andreopoulos B."/>
            <person name="Barry K.W."/>
            <person name="Bonito G."/>
            <person name="Buee M."/>
            <person name="Carver A."/>
            <person name="Chen C."/>
            <person name="Cichocki N."/>
            <person name="Clum A."/>
            <person name="Culley D."/>
            <person name="Crous P.W."/>
            <person name="Fauchery L."/>
            <person name="Girlanda M."/>
            <person name="Hayes R."/>
            <person name="Keri Z."/>
            <person name="LaButti K."/>
            <person name="Lipzen A."/>
            <person name="Lombard V."/>
            <person name="Magnuson J."/>
            <person name="Maillard F."/>
            <person name="Morin E."/>
            <person name="Murat C."/>
            <person name="Nolan M."/>
            <person name="Ohm R."/>
            <person name="Pangilinan J."/>
            <person name="Pereira M."/>
            <person name="Perotto S."/>
            <person name="Peter M."/>
            <person name="Riley R."/>
            <person name="Sitrit Y."/>
            <person name="Stielow B."/>
            <person name="Szollosi G."/>
            <person name="Zifcakova L."/>
            <person name="Stursova M."/>
            <person name="Spatafora J.W."/>
            <person name="Tedersoo L."/>
            <person name="Vaario L.-M."/>
            <person name="Yamada A."/>
            <person name="Yan M."/>
            <person name="Wang P."/>
            <person name="Xu J."/>
            <person name="Bruns T."/>
            <person name="Baldrian P."/>
            <person name="Vilgalys R."/>
            <person name="Henrissat B."/>
            <person name="Grigoriev I.V."/>
            <person name="Hibbett D."/>
            <person name="Nagy L.G."/>
            <person name="Martin F.M."/>
        </authorList>
    </citation>
    <scope>NUCLEOTIDE SEQUENCE</scope>
    <source>
        <strain evidence="1">Prilba</strain>
    </source>
</reference>
<sequence>RFSPVRNDPWLNQHSKPVLLAWRANQELQPVLDRTTAIKYVSKYVSKPETVSDSYNQALTAF</sequence>
<dbReference type="Proteomes" id="UP000759537">
    <property type="component" value="Unassembled WGS sequence"/>
</dbReference>
<dbReference type="OrthoDB" id="432234at2759"/>
<gene>
    <name evidence="1" type="ORF">DFH94DRAFT_601919</name>
</gene>
<reference evidence="1" key="2">
    <citation type="journal article" date="2020" name="Nat. Commun.">
        <title>Large-scale genome sequencing of mycorrhizal fungi provides insights into the early evolution of symbiotic traits.</title>
        <authorList>
            <person name="Miyauchi S."/>
            <person name="Kiss E."/>
            <person name="Kuo A."/>
            <person name="Drula E."/>
            <person name="Kohler A."/>
            <person name="Sanchez-Garcia M."/>
            <person name="Morin E."/>
            <person name="Andreopoulos B."/>
            <person name="Barry K.W."/>
            <person name="Bonito G."/>
            <person name="Buee M."/>
            <person name="Carver A."/>
            <person name="Chen C."/>
            <person name="Cichocki N."/>
            <person name="Clum A."/>
            <person name="Culley D."/>
            <person name="Crous P.W."/>
            <person name="Fauchery L."/>
            <person name="Girlanda M."/>
            <person name="Hayes R.D."/>
            <person name="Keri Z."/>
            <person name="LaButti K."/>
            <person name="Lipzen A."/>
            <person name="Lombard V."/>
            <person name="Magnuson J."/>
            <person name="Maillard F."/>
            <person name="Murat C."/>
            <person name="Nolan M."/>
            <person name="Ohm R.A."/>
            <person name="Pangilinan J."/>
            <person name="Pereira M.F."/>
            <person name="Perotto S."/>
            <person name="Peter M."/>
            <person name="Pfister S."/>
            <person name="Riley R."/>
            <person name="Sitrit Y."/>
            <person name="Stielow J.B."/>
            <person name="Szollosi G."/>
            <person name="Zifcakova L."/>
            <person name="Stursova M."/>
            <person name="Spatafora J.W."/>
            <person name="Tedersoo L."/>
            <person name="Vaario L.M."/>
            <person name="Yamada A."/>
            <person name="Yan M."/>
            <person name="Wang P."/>
            <person name="Xu J."/>
            <person name="Bruns T."/>
            <person name="Baldrian P."/>
            <person name="Vilgalys R."/>
            <person name="Dunand C."/>
            <person name="Henrissat B."/>
            <person name="Grigoriev I.V."/>
            <person name="Hibbett D."/>
            <person name="Nagy L.G."/>
            <person name="Martin F.M."/>
        </authorList>
    </citation>
    <scope>NUCLEOTIDE SEQUENCE</scope>
    <source>
        <strain evidence="1">Prilba</strain>
    </source>
</reference>
<organism evidence="1 2">
    <name type="scientific">Russula ochroleuca</name>
    <dbReference type="NCBI Taxonomy" id="152965"/>
    <lineage>
        <taxon>Eukaryota</taxon>
        <taxon>Fungi</taxon>
        <taxon>Dikarya</taxon>
        <taxon>Basidiomycota</taxon>
        <taxon>Agaricomycotina</taxon>
        <taxon>Agaricomycetes</taxon>
        <taxon>Russulales</taxon>
        <taxon>Russulaceae</taxon>
        <taxon>Russula</taxon>
    </lineage>
</organism>
<dbReference type="EMBL" id="WHVB01000112">
    <property type="protein sequence ID" value="KAF8461812.1"/>
    <property type="molecule type" value="Genomic_DNA"/>
</dbReference>
<feature type="non-terminal residue" evidence="1">
    <location>
        <position position="62"/>
    </location>
</feature>
<name>A0A9P5JT53_9AGAM</name>